<dbReference type="AlphaFoldDB" id="A0A9W6UB96"/>
<reference evidence="2" key="1">
    <citation type="submission" date="2023-04" db="EMBL/GenBank/DDBJ databases">
        <title>Phytophthora fragariaefolia NBRC 109709.</title>
        <authorList>
            <person name="Ichikawa N."/>
            <person name="Sato H."/>
            <person name="Tonouchi N."/>
        </authorList>
    </citation>
    <scope>NUCLEOTIDE SEQUENCE</scope>
    <source>
        <strain evidence="2">NBRC 109709</strain>
    </source>
</reference>
<sequence>MNRTLPLTAAHTADRMQWAEENILKPDEKKFYLDGPDGFKYYWRDMRQPARSFLRRQNGGGSVMVVGAFSAAGKSELAILRGRQNSGDYIYTLSEYLLPFAHANYGVDFVFQQDNASIHASHETRQFLQEMQINTMVWPARPPDCNPFENVWLAMAAKVYAHGRQYQNVADLEAAIMAAWDAIQLDYLLTLVEFMPRRCLAVIKKKGGLTKY</sequence>
<name>A0A9W6UB96_9STRA</name>
<dbReference type="OrthoDB" id="118472at2759"/>
<evidence type="ECO:0000313" key="2">
    <source>
        <dbReference type="EMBL" id="GMF29672.1"/>
    </source>
</evidence>
<dbReference type="InterPro" id="IPR038717">
    <property type="entry name" value="Tc1-like_DDE_dom"/>
</dbReference>
<evidence type="ECO:0000259" key="1">
    <source>
        <dbReference type="Pfam" id="PF13358"/>
    </source>
</evidence>
<dbReference type="InterPro" id="IPR052338">
    <property type="entry name" value="Transposase_5"/>
</dbReference>
<dbReference type="Pfam" id="PF13358">
    <property type="entry name" value="DDE_3"/>
    <property type="match status" value="1"/>
</dbReference>
<dbReference type="PANTHER" id="PTHR23022:SF129">
    <property type="entry name" value="TRANSPOSABLE ELEMENT TC3 TRANSPOSASE"/>
    <property type="match status" value="1"/>
</dbReference>
<proteinExistence type="predicted"/>
<dbReference type="EMBL" id="BSXT01000542">
    <property type="protein sequence ID" value="GMF29672.1"/>
    <property type="molecule type" value="Genomic_DNA"/>
</dbReference>
<dbReference type="PANTHER" id="PTHR23022">
    <property type="entry name" value="TRANSPOSABLE ELEMENT-RELATED"/>
    <property type="match status" value="1"/>
</dbReference>
<feature type="domain" description="Tc1-like transposase DDE" evidence="1">
    <location>
        <begin position="27"/>
        <end position="172"/>
    </location>
</feature>
<comment type="caution">
    <text evidence="2">The sequence shown here is derived from an EMBL/GenBank/DDBJ whole genome shotgun (WGS) entry which is preliminary data.</text>
</comment>
<dbReference type="InterPro" id="IPR036397">
    <property type="entry name" value="RNaseH_sf"/>
</dbReference>
<accession>A0A9W6UB96</accession>
<dbReference type="Gene3D" id="3.30.420.10">
    <property type="entry name" value="Ribonuclease H-like superfamily/Ribonuclease H"/>
    <property type="match status" value="1"/>
</dbReference>
<keyword evidence="3" id="KW-1185">Reference proteome</keyword>
<protein>
    <submittedName>
        <fullName evidence="2">Unnamed protein product</fullName>
    </submittedName>
</protein>
<organism evidence="2 3">
    <name type="scientific">Phytophthora fragariaefolia</name>
    <dbReference type="NCBI Taxonomy" id="1490495"/>
    <lineage>
        <taxon>Eukaryota</taxon>
        <taxon>Sar</taxon>
        <taxon>Stramenopiles</taxon>
        <taxon>Oomycota</taxon>
        <taxon>Peronosporomycetes</taxon>
        <taxon>Peronosporales</taxon>
        <taxon>Peronosporaceae</taxon>
        <taxon>Phytophthora</taxon>
    </lineage>
</organism>
<dbReference type="GO" id="GO:0003676">
    <property type="term" value="F:nucleic acid binding"/>
    <property type="evidence" value="ECO:0007669"/>
    <property type="project" value="InterPro"/>
</dbReference>
<dbReference type="Proteomes" id="UP001165121">
    <property type="component" value="Unassembled WGS sequence"/>
</dbReference>
<gene>
    <name evidence="2" type="ORF">Pfra01_000640300</name>
</gene>
<evidence type="ECO:0000313" key="3">
    <source>
        <dbReference type="Proteomes" id="UP001165121"/>
    </source>
</evidence>